<accession>A0A8S9P200</accession>
<protein>
    <submittedName>
        <fullName evidence="1">Uncharacterized protein</fullName>
    </submittedName>
</protein>
<evidence type="ECO:0000313" key="1">
    <source>
        <dbReference type="EMBL" id="KAF3507063.1"/>
    </source>
</evidence>
<dbReference type="EMBL" id="QGKX02001521">
    <property type="protein sequence ID" value="KAF3507063.1"/>
    <property type="molecule type" value="Genomic_DNA"/>
</dbReference>
<dbReference type="AlphaFoldDB" id="A0A8S9P200"/>
<comment type="caution">
    <text evidence="1">The sequence shown here is derived from an EMBL/GenBank/DDBJ whole genome shotgun (WGS) entry which is preliminary data.</text>
</comment>
<dbReference type="Proteomes" id="UP000712600">
    <property type="component" value="Unassembled WGS sequence"/>
</dbReference>
<evidence type="ECO:0000313" key="2">
    <source>
        <dbReference type="Proteomes" id="UP000712600"/>
    </source>
</evidence>
<proteinExistence type="predicted"/>
<gene>
    <name evidence="1" type="ORF">F2Q69_00008933</name>
</gene>
<reference evidence="1" key="1">
    <citation type="submission" date="2019-12" db="EMBL/GenBank/DDBJ databases">
        <title>Genome sequencing and annotation of Brassica cretica.</title>
        <authorList>
            <person name="Studholme D.J."/>
            <person name="Sarris P."/>
        </authorList>
    </citation>
    <scope>NUCLEOTIDE SEQUENCE</scope>
    <source>
        <strain evidence="1">PFS-109/04</strain>
        <tissue evidence="1">Leaf</tissue>
    </source>
</reference>
<organism evidence="1 2">
    <name type="scientific">Brassica cretica</name>
    <name type="common">Mustard</name>
    <dbReference type="NCBI Taxonomy" id="69181"/>
    <lineage>
        <taxon>Eukaryota</taxon>
        <taxon>Viridiplantae</taxon>
        <taxon>Streptophyta</taxon>
        <taxon>Embryophyta</taxon>
        <taxon>Tracheophyta</taxon>
        <taxon>Spermatophyta</taxon>
        <taxon>Magnoliopsida</taxon>
        <taxon>eudicotyledons</taxon>
        <taxon>Gunneridae</taxon>
        <taxon>Pentapetalae</taxon>
        <taxon>rosids</taxon>
        <taxon>malvids</taxon>
        <taxon>Brassicales</taxon>
        <taxon>Brassicaceae</taxon>
        <taxon>Brassiceae</taxon>
        <taxon>Brassica</taxon>
    </lineage>
</organism>
<sequence>MISGSGGGLKLLSSKTRRLRSFQIDQTTHGKINFETSVGSRKTAERSRVVIVLKVSVTAR</sequence>
<name>A0A8S9P200_BRACR</name>